<dbReference type="RefSeq" id="WP_377471313.1">
    <property type="nucleotide sequence ID" value="NZ_JBHLWN010000067.1"/>
</dbReference>
<name>A0ABV6DMV5_9BACL</name>
<keyword evidence="2" id="KW-1185">Reference proteome</keyword>
<comment type="caution">
    <text evidence="1">The sequence shown here is derived from an EMBL/GenBank/DDBJ whole genome shotgun (WGS) entry which is preliminary data.</text>
</comment>
<dbReference type="EMBL" id="JBHLWN010000067">
    <property type="protein sequence ID" value="MFC0213979.1"/>
    <property type="molecule type" value="Genomic_DNA"/>
</dbReference>
<gene>
    <name evidence="1" type="ORF">ACFFK0_16230</name>
</gene>
<reference evidence="1 2" key="1">
    <citation type="submission" date="2024-09" db="EMBL/GenBank/DDBJ databases">
        <authorList>
            <person name="Sun Q."/>
            <person name="Mori K."/>
        </authorList>
    </citation>
    <scope>NUCLEOTIDE SEQUENCE [LARGE SCALE GENOMIC DNA]</scope>
    <source>
        <strain evidence="1 2">CCM 7759</strain>
    </source>
</reference>
<dbReference type="Proteomes" id="UP001589776">
    <property type="component" value="Unassembled WGS sequence"/>
</dbReference>
<accession>A0ABV6DMV5</accession>
<protein>
    <submittedName>
        <fullName evidence="1">Uncharacterized protein</fullName>
    </submittedName>
</protein>
<evidence type="ECO:0000313" key="1">
    <source>
        <dbReference type="EMBL" id="MFC0213979.1"/>
    </source>
</evidence>
<proteinExistence type="predicted"/>
<sequence length="57" mass="6577">MIATTQGVGKEEAMDKLRNMGLDQIAVWLGRLPEDRWERMFLDNWPALAKKCGVEKE</sequence>
<evidence type="ECO:0000313" key="2">
    <source>
        <dbReference type="Proteomes" id="UP001589776"/>
    </source>
</evidence>
<organism evidence="1 2">
    <name type="scientific">Paenibacillus chartarius</name>
    <dbReference type="NCBI Taxonomy" id="747481"/>
    <lineage>
        <taxon>Bacteria</taxon>
        <taxon>Bacillati</taxon>
        <taxon>Bacillota</taxon>
        <taxon>Bacilli</taxon>
        <taxon>Bacillales</taxon>
        <taxon>Paenibacillaceae</taxon>
        <taxon>Paenibacillus</taxon>
    </lineage>
</organism>